<accession>A0A814DHA4</accession>
<evidence type="ECO:0000313" key="6">
    <source>
        <dbReference type="Proteomes" id="UP000663879"/>
    </source>
</evidence>
<comment type="similarity">
    <text evidence="4">Belongs to the SDHAF2 family.</text>
</comment>
<dbReference type="FunFam" id="1.10.150.250:FF:000002">
    <property type="entry name" value="Succinate dehydrogenase assembly factor 2, mitochondrial"/>
    <property type="match status" value="1"/>
</dbReference>
<keyword evidence="2 4" id="KW-0496">Mitochondrion</keyword>
<evidence type="ECO:0000256" key="2">
    <source>
        <dbReference type="ARBA" id="ARBA00023128"/>
    </source>
</evidence>
<dbReference type="OrthoDB" id="284292at2759"/>
<evidence type="ECO:0000256" key="3">
    <source>
        <dbReference type="ARBA" id="ARBA00023186"/>
    </source>
</evidence>
<dbReference type="InterPro" id="IPR005631">
    <property type="entry name" value="SDH"/>
</dbReference>
<evidence type="ECO:0000313" key="5">
    <source>
        <dbReference type="EMBL" id="CAF0957078.1"/>
    </source>
</evidence>
<dbReference type="SUPFAM" id="SSF109910">
    <property type="entry name" value="YgfY-like"/>
    <property type="match status" value="1"/>
</dbReference>
<proteinExistence type="inferred from homology"/>
<comment type="subunit">
    <text evidence="4">Interacts with the flavoprotein subunit within the SDH catalytic dimer.</text>
</comment>
<dbReference type="GO" id="GO:0006099">
    <property type="term" value="P:tricarboxylic acid cycle"/>
    <property type="evidence" value="ECO:0007669"/>
    <property type="project" value="TreeGrafter"/>
</dbReference>
<dbReference type="EMBL" id="CAJNOC010002899">
    <property type="protein sequence ID" value="CAF0957078.1"/>
    <property type="molecule type" value="Genomic_DNA"/>
</dbReference>
<dbReference type="HAMAP" id="MF_03057">
    <property type="entry name" value="SDHAF2"/>
    <property type="match status" value="1"/>
</dbReference>
<dbReference type="GO" id="GO:0006121">
    <property type="term" value="P:mitochondrial electron transport, succinate to ubiquinone"/>
    <property type="evidence" value="ECO:0007669"/>
    <property type="project" value="UniProtKB-UniRule"/>
</dbReference>
<dbReference type="Gene3D" id="1.10.150.250">
    <property type="entry name" value="Flavinator of succinate dehydrogenase"/>
    <property type="match status" value="1"/>
</dbReference>
<comment type="function">
    <text evidence="4">Plays an essential role in the assembly of succinate dehydrogenase (SDH), an enzyme complex (also referred to as respiratory complex II) that is a component of both the tricarboxylic acid (TCA) cycle and the mitochondrial electron transport chain, and which couples the oxidation of succinate to fumarate with the reduction of ubiquinone (coenzyme Q) to ubiquinol. Required for flavinylation (covalent attachment of FAD) of the flavoprotein subunit of the SDH catalytic dimer.</text>
</comment>
<reference evidence="5" key="1">
    <citation type="submission" date="2021-02" db="EMBL/GenBank/DDBJ databases">
        <authorList>
            <person name="Nowell W R."/>
        </authorList>
    </citation>
    <scope>NUCLEOTIDE SEQUENCE</scope>
    <source>
        <strain evidence="5">Ploen Becks lab</strain>
    </source>
</reference>
<dbReference type="PANTHER" id="PTHR12469:SF2">
    <property type="entry name" value="SUCCINATE DEHYDROGENASE ASSEMBLY FACTOR 2, MITOCHONDRIAL"/>
    <property type="match status" value="1"/>
</dbReference>
<dbReference type="PANTHER" id="PTHR12469">
    <property type="entry name" value="PROTEIN EMI5 HOMOLOG, MITOCHONDRIAL"/>
    <property type="match status" value="1"/>
</dbReference>
<name>A0A814DHA4_9BILA</name>
<organism evidence="5 6">
    <name type="scientific">Brachionus calyciflorus</name>
    <dbReference type="NCBI Taxonomy" id="104777"/>
    <lineage>
        <taxon>Eukaryota</taxon>
        <taxon>Metazoa</taxon>
        <taxon>Spiralia</taxon>
        <taxon>Gnathifera</taxon>
        <taxon>Rotifera</taxon>
        <taxon>Eurotatoria</taxon>
        <taxon>Monogononta</taxon>
        <taxon>Pseudotrocha</taxon>
        <taxon>Ploima</taxon>
        <taxon>Brachionidae</taxon>
        <taxon>Brachionus</taxon>
    </lineage>
</organism>
<dbReference type="Proteomes" id="UP000663879">
    <property type="component" value="Unassembled WGS sequence"/>
</dbReference>
<dbReference type="AlphaFoldDB" id="A0A814DHA4"/>
<protein>
    <recommendedName>
        <fullName evidence="4">Succinate dehydrogenase assembly factor 2, mitochondrial</fullName>
        <shortName evidence="4">SDH assembly factor 2</shortName>
        <shortName evidence="4">SDHAF2</shortName>
    </recommendedName>
</protein>
<keyword evidence="6" id="KW-1185">Reference proteome</keyword>
<dbReference type="GO" id="GO:0034553">
    <property type="term" value="P:mitochondrial respiratory chain complex II assembly"/>
    <property type="evidence" value="ECO:0007669"/>
    <property type="project" value="TreeGrafter"/>
</dbReference>
<dbReference type="GO" id="GO:0005759">
    <property type="term" value="C:mitochondrial matrix"/>
    <property type="evidence" value="ECO:0007669"/>
    <property type="project" value="UniProtKB-SubCell"/>
</dbReference>
<dbReference type="InterPro" id="IPR028882">
    <property type="entry name" value="SDHAF2"/>
</dbReference>
<comment type="subcellular location">
    <subcellularLocation>
        <location evidence="1 4">Mitochondrion matrix</location>
    </subcellularLocation>
</comment>
<comment type="caution">
    <text evidence="5">The sequence shown here is derived from an EMBL/GenBank/DDBJ whole genome shotgun (WGS) entry which is preliminary data.</text>
</comment>
<evidence type="ECO:0000256" key="1">
    <source>
        <dbReference type="ARBA" id="ARBA00004305"/>
    </source>
</evidence>
<sequence>MNRLVLNVKNFGPVSRLALLQSRNLSKRLTPEEEEIEKIKANEAKYFQNVKQSFDNLQKNRSGESLEEKRSRLMYQSRKRGTLENGLLLSHFAAKYLPGMDEKGLNELDKIINGLHNEWDLYYWLTGANRIPEEFQSNNVLKLMKEFAANQEKQSRIVQPDL</sequence>
<keyword evidence="3 4" id="KW-0143">Chaperone</keyword>
<evidence type="ECO:0000256" key="4">
    <source>
        <dbReference type="HAMAP-Rule" id="MF_03057"/>
    </source>
</evidence>
<dbReference type="Pfam" id="PF03937">
    <property type="entry name" value="Sdh5"/>
    <property type="match status" value="1"/>
</dbReference>
<dbReference type="InterPro" id="IPR036714">
    <property type="entry name" value="SDH_sf"/>
</dbReference>
<gene>
    <name evidence="5" type="ORF">OXX778_LOCUS14250</name>
</gene>